<dbReference type="Proteomes" id="UP000002255">
    <property type="component" value="Chromosome"/>
</dbReference>
<reference evidence="1 2" key="2">
    <citation type="journal article" date="2010" name="Stand. Genomic Sci.">
        <title>Complete genome sequence of Xylanimonas cellulosilytica type strain (XIL07).</title>
        <authorList>
            <person name="Foster B."/>
            <person name="Pukall R."/>
            <person name="Abt B."/>
            <person name="Nolan M."/>
            <person name="Glavina Del Rio T."/>
            <person name="Chen F."/>
            <person name="Lucas S."/>
            <person name="Tice H."/>
            <person name="Pitluck S."/>
            <person name="Cheng J.-F."/>
            <person name="Chertkov O."/>
            <person name="Brettin T."/>
            <person name="Han C."/>
            <person name="Detter J.C."/>
            <person name="Bruce D."/>
            <person name="Goodwin L."/>
            <person name="Ivanova N."/>
            <person name="Mavromatis K."/>
            <person name="Pati A."/>
            <person name="Mikhailova N."/>
            <person name="Chen A."/>
            <person name="Palaniappan K."/>
            <person name="Land M."/>
            <person name="Hauser L."/>
            <person name="Chang Y.-J."/>
            <person name="Jeffries C.D."/>
            <person name="Chain P."/>
            <person name="Rohde M."/>
            <person name="Goeker M."/>
            <person name="Bristow J."/>
            <person name="Eisen J.A."/>
            <person name="Markowitz V."/>
            <person name="Hugenholtz P."/>
            <person name="Kyrpides N.C."/>
            <person name="Klenk H.-P."/>
            <person name="Lapidus A."/>
        </authorList>
    </citation>
    <scope>NUCLEOTIDE SEQUENCE [LARGE SCALE GENOMIC DNA]</scope>
    <source>
        <strain evidence="2">DSM 15894 / CECT 5975 / LMG 20990 / XIL07</strain>
    </source>
</reference>
<name>D1BZS4_XYLCX</name>
<organism evidence="1 2">
    <name type="scientific">Xylanimonas cellulosilytica (strain DSM 15894 / JCM 12276 / CECT 5975 / KCTC 9989 / LMG 20990 / NBRC 107835 / XIL07)</name>
    <dbReference type="NCBI Taxonomy" id="446471"/>
    <lineage>
        <taxon>Bacteria</taxon>
        <taxon>Bacillati</taxon>
        <taxon>Actinomycetota</taxon>
        <taxon>Actinomycetes</taxon>
        <taxon>Micrococcales</taxon>
        <taxon>Promicromonosporaceae</taxon>
        <taxon>Xylanimonas</taxon>
    </lineage>
</organism>
<keyword evidence="2" id="KW-1185">Reference proteome</keyword>
<evidence type="ECO:0000313" key="2">
    <source>
        <dbReference type="Proteomes" id="UP000002255"/>
    </source>
</evidence>
<dbReference type="AlphaFoldDB" id="D1BZS4"/>
<gene>
    <name evidence="1" type="ordered locus">Xcel_3048</name>
</gene>
<proteinExistence type="predicted"/>
<dbReference type="EMBL" id="CP001821">
    <property type="protein sequence ID" value="ACZ32052.1"/>
    <property type="molecule type" value="Genomic_DNA"/>
</dbReference>
<evidence type="ECO:0000313" key="1">
    <source>
        <dbReference type="EMBL" id="ACZ32052.1"/>
    </source>
</evidence>
<reference evidence="2" key="1">
    <citation type="submission" date="2009-11" db="EMBL/GenBank/DDBJ databases">
        <title>The complete chromosome of Xylanimonas cellulosilytica DSM 15894.</title>
        <authorList>
            <consortium name="US DOE Joint Genome Institute (JGI-PGF)"/>
            <person name="Lucas S."/>
            <person name="Copeland A."/>
            <person name="Lapidus A."/>
            <person name="Glavina del Rio T."/>
            <person name="Dalin E."/>
            <person name="Tice H."/>
            <person name="Bruce D."/>
            <person name="Goodwin L."/>
            <person name="Pitluck S."/>
            <person name="Kyrpides N."/>
            <person name="Mavromatis K."/>
            <person name="Ivanova N."/>
            <person name="Mikhailova N."/>
            <person name="Foster B."/>
            <person name="Clum A."/>
            <person name="Brettin T."/>
            <person name="Detter J.C."/>
            <person name="Han C."/>
            <person name="Larimer F."/>
            <person name="Land M."/>
            <person name="Hauser L."/>
            <person name="Markowitz V."/>
            <person name="Cheng J.F."/>
            <person name="Hugenholtz P."/>
            <person name="Woyke T."/>
            <person name="Wu D."/>
            <person name="Gehrich-Schroeter G."/>
            <person name="Schneider S."/>
            <person name="Pukall S.R."/>
            <person name="Klenk H.P."/>
            <person name="Eisen J.A."/>
        </authorList>
    </citation>
    <scope>NUCLEOTIDE SEQUENCE [LARGE SCALE GENOMIC DNA]</scope>
    <source>
        <strain evidence="2">DSM 15894 / CECT 5975 / LMG 20990 / XIL07</strain>
    </source>
</reference>
<sequence>MHVERLEGHSFASVRAAYLGATHPDLVVAVGTQFPVGAPATAFFGATPSSPAPAGLYTWTLASDAAAAYYQMTGLTTDDMDPTVAGRALWQTDSDGQVSLSRVGYLSEMCRSLTEWDATSTADTLGNPMLNAQRSVRAACNGFELDRQMILPEQTCFTVLTNGIPTPWVESELTAGAQIDVSEAGKHGQVDIPECG</sequence>
<dbReference type="KEGG" id="xce:Xcel_3048"/>
<dbReference type="RefSeq" id="WP_012879794.1">
    <property type="nucleotide sequence ID" value="NC_013530.1"/>
</dbReference>
<protein>
    <submittedName>
        <fullName evidence="1">Uncharacterized protein</fullName>
    </submittedName>
</protein>
<accession>D1BZS4</accession>
<dbReference type="HOGENOM" id="CLU_1389752_0_0_11"/>